<evidence type="ECO:0000313" key="3">
    <source>
        <dbReference type="Proteomes" id="UP000094224"/>
    </source>
</evidence>
<protein>
    <submittedName>
        <fullName evidence="2">Iron reductase</fullName>
    </submittedName>
</protein>
<dbReference type="Proteomes" id="UP000094224">
    <property type="component" value="Unassembled WGS sequence"/>
</dbReference>
<evidence type="ECO:0000313" key="2">
    <source>
        <dbReference type="EMBL" id="ODR05571.1"/>
    </source>
</evidence>
<dbReference type="Pfam" id="PF11575">
    <property type="entry name" value="FhuF_C"/>
    <property type="match status" value="1"/>
</dbReference>
<evidence type="ECO:0000259" key="1">
    <source>
        <dbReference type="Pfam" id="PF11575"/>
    </source>
</evidence>
<dbReference type="InterPro" id="IPR024726">
    <property type="entry name" value="FhuF_C"/>
</dbReference>
<proteinExistence type="predicted"/>
<dbReference type="RefSeq" id="WP_069400908.1">
    <property type="nucleotide sequence ID" value="NZ_MIHC01000022.1"/>
</dbReference>
<accession>A0A1E3STU8</accession>
<reference evidence="3" key="1">
    <citation type="submission" date="2016-09" db="EMBL/GenBank/DDBJ databases">
        <authorList>
            <person name="Greninger A.L."/>
            <person name="Jerome K.R."/>
            <person name="Mcnair B."/>
            <person name="Wallis C."/>
            <person name="Fang F."/>
        </authorList>
    </citation>
    <scope>NUCLEOTIDE SEQUENCE [LARGE SCALE GENOMIC DNA]</scope>
    <source>
        <strain evidence="3">BC1_M4</strain>
    </source>
</reference>
<comment type="caution">
    <text evidence="2">The sequence shown here is derived from an EMBL/GenBank/DDBJ whole genome shotgun (WGS) entry which is preliminary data.</text>
</comment>
<keyword evidence="3" id="KW-1185">Reference proteome</keyword>
<dbReference type="EMBL" id="MIHC01000022">
    <property type="protein sequence ID" value="ODR05571.1"/>
    <property type="molecule type" value="Genomic_DNA"/>
</dbReference>
<feature type="domain" description="Ferric siderophore reductase C-terminal" evidence="1">
    <location>
        <begin position="199"/>
        <end position="218"/>
    </location>
</feature>
<name>A0A1E3STU8_9MYCO</name>
<sequence>MDISGELAQIASYKGFFALPVGGTANGWHPVRRDYDAGFADLIDATARRYRTGDLRIAASLVQLGHASRLWSPALACAVAHHVVPNLEQLDRADDGARLRLPEPVGQAVSADPDAAARALYDAVVRQHLQPLAAGLRVKLAPGLLAGNLGFALAGAARALLSARPDLRGPILQITDSLLNTGVLSGTGVVTDAHLGFRRGSCCLFYRLPGQSVCADCVFRAHGSARW</sequence>
<gene>
    <name evidence="2" type="ORF">BHQ21_14155</name>
</gene>
<organism evidence="2 3">
    <name type="scientific">Mycobacterium sherrisii</name>
    <dbReference type="NCBI Taxonomy" id="243061"/>
    <lineage>
        <taxon>Bacteria</taxon>
        <taxon>Bacillati</taxon>
        <taxon>Actinomycetota</taxon>
        <taxon>Actinomycetes</taxon>
        <taxon>Mycobacteriales</taxon>
        <taxon>Mycobacteriaceae</taxon>
        <taxon>Mycobacterium</taxon>
        <taxon>Mycobacterium simiae complex</taxon>
    </lineage>
</organism>
<dbReference type="GO" id="GO:0051537">
    <property type="term" value="F:2 iron, 2 sulfur cluster binding"/>
    <property type="evidence" value="ECO:0007669"/>
    <property type="project" value="InterPro"/>
</dbReference>
<dbReference type="STRING" id="243061.AWC25_01470"/>
<dbReference type="AlphaFoldDB" id="A0A1E3STU8"/>